<accession>A0A3A9W051</accession>
<evidence type="ECO:0000256" key="4">
    <source>
        <dbReference type="SAM" id="MobiDB-lite"/>
    </source>
</evidence>
<feature type="compositionally biased region" description="Basic residues" evidence="4">
    <location>
        <begin position="10"/>
        <end position="25"/>
    </location>
</feature>
<comment type="caution">
    <text evidence="6">The sequence shown here is derived from an EMBL/GenBank/DDBJ whole genome shotgun (WGS) entry which is preliminary data.</text>
</comment>
<keyword evidence="1" id="KW-0805">Transcription regulation</keyword>
<feature type="domain" description="Transcriptional regulator LacI/GalR-like sensor" evidence="5">
    <location>
        <begin position="24"/>
        <end position="67"/>
    </location>
</feature>
<dbReference type="SUPFAM" id="SSF53822">
    <property type="entry name" value="Periplasmic binding protein-like I"/>
    <property type="match status" value="1"/>
</dbReference>
<dbReference type="Pfam" id="PF13377">
    <property type="entry name" value="Peripla_BP_3"/>
    <property type="match status" value="1"/>
</dbReference>
<keyword evidence="2" id="KW-0238">DNA-binding</keyword>
<dbReference type="EMBL" id="RBDX01000021">
    <property type="protein sequence ID" value="RKN06340.1"/>
    <property type="molecule type" value="Genomic_DNA"/>
</dbReference>
<keyword evidence="3" id="KW-0804">Transcription</keyword>
<evidence type="ECO:0000256" key="3">
    <source>
        <dbReference type="ARBA" id="ARBA00023163"/>
    </source>
</evidence>
<evidence type="ECO:0000259" key="5">
    <source>
        <dbReference type="Pfam" id="PF13377"/>
    </source>
</evidence>
<dbReference type="AlphaFoldDB" id="A0A3A9W051"/>
<feature type="region of interest" description="Disordered" evidence="4">
    <location>
        <begin position="1"/>
        <end position="26"/>
    </location>
</feature>
<dbReference type="EMBL" id="RBDY01000018">
    <property type="protein sequence ID" value="RKN18670.1"/>
    <property type="molecule type" value="Genomic_DNA"/>
</dbReference>
<evidence type="ECO:0000256" key="2">
    <source>
        <dbReference type="ARBA" id="ARBA00023125"/>
    </source>
</evidence>
<sequence>MPAARPTALARHRSATAARARRRASVRQPVEEIGRTITELLLQEIAHRGTARHHVVLPTSLIVRAST</sequence>
<dbReference type="Gene3D" id="3.40.50.2300">
    <property type="match status" value="2"/>
</dbReference>
<dbReference type="InterPro" id="IPR046335">
    <property type="entry name" value="LacI/GalR-like_sensor"/>
</dbReference>
<dbReference type="Proteomes" id="UP000275024">
    <property type="component" value="Unassembled WGS sequence"/>
</dbReference>
<dbReference type="InterPro" id="IPR028082">
    <property type="entry name" value="Peripla_BP_I"/>
</dbReference>
<protein>
    <recommendedName>
        <fullName evidence="5">Transcriptional regulator LacI/GalR-like sensor domain-containing protein</fullName>
    </recommendedName>
</protein>
<organism evidence="6 9">
    <name type="scientific">Streptomyces radicis</name>
    <dbReference type="NCBI Taxonomy" id="1750517"/>
    <lineage>
        <taxon>Bacteria</taxon>
        <taxon>Bacillati</taxon>
        <taxon>Actinomycetota</taxon>
        <taxon>Actinomycetes</taxon>
        <taxon>Kitasatosporales</taxon>
        <taxon>Streptomycetaceae</taxon>
        <taxon>Streptomyces</taxon>
    </lineage>
</organism>
<evidence type="ECO:0000313" key="7">
    <source>
        <dbReference type="EMBL" id="RKN18670.1"/>
    </source>
</evidence>
<reference evidence="8 9" key="1">
    <citation type="submission" date="2018-09" db="EMBL/GenBank/DDBJ databases">
        <title>Streptomyces sp. nov. DS1-2, an endophytic actinomycete isolated from roots of Dendrobium scabrilingue.</title>
        <authorList>
            <person name="Kuncharoen N."/>
            <person name="Kudo T."/>
            <person name="Ohkuma M."/>
            <person name="Yuki M."/>
            <person name="Tanasupawat S."/>
        </authorList>
    </citation>
    <scope>NUCLEOTIDE SEQUENCE [LARGE SCALE GENOMIC DNA]</scope>
    <source>
        <strain evidence="6 9">AZ1-7</strain>
        <strain evidence="7 8">DS1-2</strain>
    </source>
</reference>
<evidence type="ECO:0000313" key="6">
    <source>
        <dbReference type="EMBL" id="RKN06340.1"/>
    </source>
</evidence>
<evidence type="ECO:0000313" key="9">
    <source>
        <dbReference type="Proteomes" id="UP000275024"/>
    </source>
</evidence>
<keyword evidence="8" id="KW-1185">Reference proteome</keyword>
<proteinExistence type="predicted"/>
<name>A0A3A9W051_9ACTN</name>
<dbReference type="Proteomes" id="UP000268652">
    <property type="component" value="Unassembled WGS sequence"/>
</dbReference>
<evidence type="ECO:0000313" key="8">
    <source>
        <dbReference type="Proteomes" id="UP000268652"/>
    </source>
</evidence>
<dbReference type="GO" id="GO:0003677">
    <property type="term" value="F:DNA binding"/>
    <property type="evidence" value="ECO:0007669"/>
    <property type="project" value="UniProtKB-KW"/>
</dbReference>
<gene>
    <name evidence="7" type="ORF">D7318_21250</name>
    <name evidence="6" type="ORF">D7319_22390</name>
</gene>
<evidence type="ECO:0000256" key="1">
    <source>
        <dbReference type="ARBA" id="ARBA00023015"/>
    </source>
</evidence>